<comment type="caution">
    <text evidence="10">The sequence shown here is derived from an EMBL/GenBank/DDBJ whole genome shotgun (WGS) entry which is preliminary data.</text>
</comment>
<keyword evidence="8" id="KW-0472">Membrane</keyword>
<dbReference type="InterPro" id="IPR027417">
    <property type="entry name" value="P-loop_NTPase"/>
</dbReference>
<keyword evidence="11" id="KW-1185">Reference proteome</keyword>
<keyword evidence="3 5" id="KW-0547">Nucleotide-binding</keyword>
<dbReference type="EMBL" id="LSRX01000679">
    <property type="protein sequence ID" value="OLP91106.1"/>
    <property type="molecule type" value="Genomic_DNA"/>
</dbReference>
<dbReference type="SMART" id="SM00220">
    <property type="entry name" value="S_TKc"/>
    <property type="match status" value="1"/>
</dbReference>
<dbReference type="PANTHER" id="PTHR48207:SF3">
    <property type="entry name" value="SUCCINATE--HYDROXYMETHYLGLUTARATE COA-TRANSFERASE"/>
    <property type="match status" value="1"/>
</dbReference>
<evidence type="ECO:0000256" key="7">
    <source>
        <dbReference type="SAM" id="MobiDB-lite"/>
    </source>
</evidence>
<dbReference type="Gene3D" id="3.30.1540.10">
    <property type="entry name" value="formyl-coa transferase, domain 3"/>
    <property type="match status" value="1"/>
</dbReference>
<evidence type="ECO:0000256" key="2">
    <source>
        <dbReference type="ARBA" id="ARBA00022679"/>
    </source>
</evidence>
<gene>
    <name evidence="10" type="ORF">AK812_SmicGene27240</name>
</gene>
<dbReference type="InterPro" id="IPR041677">
    <property type="entry name" value="DNA2/NAM7_AAA_11"/>
</dbReference>
<dbReference type="Pfam" id="PF02515">
    <property type="entry name" value="CoA_transf_3"/>
    <property type="match status" value="1"/>
</dbReference>
<evidence type="ECO:0000256" key="6">
    <source>
        <dbReference type="SAM" id="Coils"/>
    </source>
</evidence>
<dbReference type="PROSITE" id="PS50011">
    <property type="entry name" value="PROTEIN_KINASE_DOM"/>
    <property type="match status" value="1"/>
</dbReference>
<dbReference type="Gene3D" id="3.40.50.300">
    <property type="entry name" value="P-loop containing nucleotide triphosphate hydrolases"/>
    <property type="match status" value="2"/>
</dbReference>
<dbReference type="InterPro" id="IPR047187">
    <property type="entry name" value="SF1_C_Upf1"/>
</dbReference>
<dbReference type="GO" id="GO:0004386">
    <property type="term" value="F:helicase activity"/>
    <property type="evidence" value="ECO:0007669"/>
    <property type="project" value="InterPro"/>
</dbReference>
<dbReference type="GO" id="GO:0004672">
    <property type="term" value="F:protein kinase activity"/>
    <property type="evidence" value="ECO:0007669"/>
    <property type="project" value="InterPro"/>
</dbReference>
<organism evidence="10 11">
    <name type="scientific">Symbiodinium microadriaticum</name>
    <name type="common">Dinoflagellate</name>
    <name type="synonym">Zooxanthella microadriatica</name>
    <dbReference type="NCBI Taxonomy" id="2951"/>
    <lineage>
        <taxon>Eukaryota</taxon>
        <taxon>Sar</taxon>
        <taxon>Alveolata</taxon>
        <taxon>Dinophyceae</taxon>
        <taxon>Suessiales</taxon>
        <taxon>Symbiodiniaceae</taxon>
        <taxon>Symbiodinium</taxon>
    </lineage>
</organism>
<dbReference type="Proteomes" id="UP000186817">
    <property type="component" value="Unassembled WGS sequence"/>
</dbReference>
<dbReference type="SUPFAM" id="SSF89796">
    <property type="entry name" value="CoA-transferase family III (CaiB/BaiF)"/>
    <property type="match status" value="1"/>
</dbReference>
<feature type="region of interest" description="Disordered" evidence="7">
    <location>
        <begin position="1840"/>
        <end position="1885"/>
    </location>
</feature>
<evidence type="ECO:0000259" key="9">
    <source>
        <dbReference type="PROSITE" id="PS50011"/>
    </source>
</evidence>
<proteinExistence type="inferred from homology"/>
<feature type="domain" description="Protein kinase" evidence="9">
    <location>
        <begin position="12"/>
        <end position="285"/>
    </location>
</feature>
<dbReference type="PANTHER" id="PTHR48207">
    <property type="entry name" value="SUCCINATE--HYDROXYMETHYLGLUTARATE COA-TRANSFERASE"/>
    <property type="match status" value="1"/>
</dbReference>
<feature type="transmembrane region" description="Helical" evidence="8">
    <location>
        <begin position="1727"/>
        <end position="1747"/>
    </location>
</feature>
<comment type="similarity">
    <text evidence="1">Belongs to the CoA-transferase III family.</text>
</comment>
<dbReference type="FunFam" id="3.30.200.20:FF:000042">
    <property type="entry name" value="Aurora kinase A"/>
    <property type="match status" value="1"/>
</dbReference>
<feature type="coiled-coil region" evidence="6">
    <location>
        <begin position="308"/>
        <end position="335"/>
    </location>
</feature>
<evidence type="ECO:0000256" key="3">
    <source>
        <dbReference type="ARBA" id="ARBA00022741"/>
    </source>
</evidence>
<feature type="binding site" evidence="5">
    <location>
        <position position="41"/>
    </location>
    <ligand>
        <name>ATP</name>
        <dbReference type="ChEBI" id="CHEBI:30616"/>
    </ligand>
</feature>
<accession>A0A1Q9D7J8</accession>
<reference evidence="10 11" key="1">
    <citation type="submission" date="2016-02" db="EMBL/GenBank/DDBJ databases">
        <title>Genome analysis of coral dinoflagellate symbionts highlights evolutionary adaptations to a symbiotic lifestyle.</title>
        <authorList>
            <person name="Aranda M."/>
            <person name="Li Y."/>
            <person name="Liew Y.J."/>
            <person name="Baumgarten S."/>
            <person name="Simakov O."/>
            <person name="Wilson M."/>
            <person name="Piel J."/>
            <person name="Ashoor H."/>
            <person name="Bougouffa S."/>
            <person name="Bajic V.B."/>
            <person name="Ryu T."/>
            <person name="Ravasi T."/>
            <person name="Bayer T."/>
            <person name="Micklem G."/>
            <person name="Kim H."/>
            <person name="Bhak J."/>
            <person name="Lajeunesse T.C."/>
            <person name="Voolstra C.R."/>
        </authorList>
    </citation>
    <scope>NUCLEOTIDE SEQUENCE [LARGE SCALE GENOMIC DNA]</scope>
    <source>
        <strain evidence="10 11">CCMP2467</strain>
    </source>
</reference>
<evidence type="ECO:0000256" key="5">
    <source>
        <dbReference type="PROSITE-ProRule" id="PRU10141"/>
    </source>
</evidence>
<evidence type="ECO:0000256" key="8">
    <source>
        <dbReference type="SAM" id="Phobius"/>
    </source>
</evidence>
<dbReference type="InterPro" id="IPR023606">
    <property type="entry name" value="CoA-Trfase_III_dom_1_sf"/>
</dbReference>
<dbReference type="InterPro" id="IPR041679">
    <property type="entry name" value="DNA2/NAM7-like_C"/>
</dbReference>
<dbReference type="GO" id="GO:0005524">
    <property type="term" value="F:ATP binding"/>
    <property type="evidence" value="ECO:0007669"/>
    <property type="project" value="UniProtKB-UniRule"/>
</dbReference>
<dbReference type="PROSITE" id="PS00107">
    <property type="entry name" value="PROTEIN_KINASE_ATP"/>
    <property type="match status" value="1"/>
</dbReference>
<dbReference type="Pfam" id="PF00069">
    <property type="entry name" value="Pkinase"/>
    <property type="match status" value="1"/>
</dbReference>
<dbReference type="CDD" id="cd18808">
    <property type="entry name" value="SF1_C_Upf1"/>
    <property type="match status" value="1"/>
</dbReference>
<evidence type="ECO:0000256" key="4">
    <source>
        <dbReference type="ARBA" id="ARBA00022840"/>
    </source>
</evidence>
<dbReference type="Pfam" id="PF13087">
    <property type="entry name" value="AAA_12"/>
    <property type="match status" value="1"/>
</dbReference>
<dbReference type="SUPFAM" id="SSF56112">
    <property type="entry name" value="Protein kinase-like (PK-like)"/>
    <property type="match status" value="1"/>
</dbReference>
<dbReference type="InterPro" id="IPR008271">
    <property type="entry name" value="Ser/Thr_kinase_AS"/>
</dbReference>
<dbReference type="InterPro" id="IPR011009">
    <property type="entry name" value="Kinase-like_dom_sf"/>
</dbReference>
<evidence type="ECO:0000313" key="10">
    <source>
        <dbReference type="EMBL" id="OLP91106.1"/>
    </source>
</evidence>
<dbReference type="InterPro" id="IPR003673">
    <property type="entry name" value="CoA-Trfase_fam_III"/>
</dbReference>
<dbReference type="Gene3D" id="1.10.510.10">
    <property type="entry name" value="Transferase(Phosphotransferase) domain 1"/>
    <property type="match status" value="1"/>
</dbReference>
<dbReference type="PROSITE" id="PS00108">
    <property type="entry name" value="PROTEIN_KINASE_ST"/>
    <property type="match status" value="1"/>
</dbReference>
<evidence type="ECO:0000256" key="1">
    <source>
        <dbReference type="ARBA" id="ARBA00008383"/>
    </source>
</evidence>
<feature type="transmembrane region" description="Helical" evidence="8">
    <location>
        <begin position="1754"/>
        <end position="1773"/>
    </location>
</feature>
<dbReference type="Pfam" id="PF13086">
    <property type="entry name" value="AAA_11"/>
    <property type="match status" value="1"/>
</dbReference>
<dbReference type="GO" id="GO:0008410">
    <property type="term" value="F:CoA-transferase activity"/>
    <property type="evidence" value="ECO:0007669"/>
    <property type="project" value="TreeGrafter"/>
</dbReference>
<dbReference type="InterPro" id="IPR044855">
    <property type="entry name" value="CoA-Trfase_III_dom3_sf"/>
</dbReference>
<evidence type="ECO:0000313" key="11">
    <source>
        <dbReference type="Proteomes" id="UP000186817"/>
    </source>
</evidence>
<keyword evidence="4 5" id="KW-0067">ATP-binding</keyword>
<keyword evidence="8" id="KW-1133">Transmembrane helix</keyword>
<keyword evidence="8" id="KW-0812">Transmembrane</keyword>
<dbReference type="OrthoDB" id="421515at2759"/>
<feature type="compositionally biased region" description="Basic and acidic residues" evidence="7">
    <location>
        <begin position="1845"/>
        <end position="1854"/>
    </location>
</feature>
<dbReference type="Gene3D" id="3.40.50.10540">
    <property type="entry name" value="Crotonobetainyl-coa:carnitine coa-transferase, domain 1"/>
    <property type="match status" value="1"/>
</dbReference>
<dbReference type="SUPFAM" id="SSF52540">
    <property type="entry name" value="P-loop containing nucleoside triphosphate hydrolases"/>
    <property type="match status" value="1"/>
</dbReference>
<dbReference type="InterPro" id="IPR000719">
    <property type="entry name" value="Prot_kinase_dom"/>
</dbReference>
<keyword evidence="2" id="KW-0808">Transferase</keyword>
<dbReference type="InterPro" id="IPR017441">
    <property type="entry name" value="Protein_kinase_ATP_BS"/>
</dbReference>
<name>A0A1Q9D7J8_SYMMI</name>
<protein>
    <recommendedName>
        <fullName evidence="9">Protein kinase domain-containing protein</fullName>
    </recommendedName>
</protein>
<feature type="transmembrane region" description="Helical" evidence="8">
    <location>
        <begin position="1640"/>
        <end position="1660"/>
    </location>
</feature>
<dbReference type="InterPro" id="IPR050483">
    <property type="entry name" value="CoA-transferase_III_domain"/>
</dbReference>
<sequence>MGIGQSVDDAYFQQKVKLGQGGFGTVWRAVDKKTNHFVAVKQIDKLQSYWQGAKRSEIQLEIDILRACDHENVTKLYTYFEDSQNISIVLEYCDGGDLDDKLKEQGWQLREVEAGAWTRQICAAIAHLHARGICHRDIKPGNFMFSSGLLKLSDFGFATFLRADETSKEDVGTPAYMAPEQHLLKKGSKGYGHPVDVWAAGCTLHMLVSGGRHPFIKTKGNSKQVLDMEKLYAGTLDFGASMLGGLMGGAFQAAAPEARSLCQRMVCPDIEKRLSADDVLQDSWLSRTSQEAILNAPSLTEQGYAQHFRQLQQQLALAERQLKEAEERELTMKSRLQSQDDSAVMVVSIPLTLPECMKRCYSCDIIDLKSRRVAGKGRRHGRHCLQFYIACRSPFLWSKTSFLVSACVSVRRTDARAMMQVFRSRSVNLCRLATSRCFSLSTGPATGPLSGIRILDLSRILAGPSATMLMADMGAEVIKVEAPKSGDDTRRYAPPFLQKGPGEDSDVAAYFSSCNRNKYSVAVDFKTKEGQDVVKHLLQSADIVIENFKAGGLAKYGLGYDQLKDDFPQLIYCSITGFGHSGPYSKRPAYDMLIQAMGGSMSLTGEPDGAPMKTGLSLFDLTAGLHGVIGILAALHNKHVTGLGQHVDISMLDVAVALLANQGMNYLAKKQRQKRVGNNHPNVVPYQVMPAKDGYFILTASNNDQFERFCKVAGREELMKDERFNTMKARVVHRDVVTPTLNEITSQHEKLWWLEKLEKEMVGCAPILHLDEVFADPHVQSRDMEIQMNLPGFSDSVSLIGSPMKFSRTKVDYRLPPPRVGEHTEQVLLDSGMSMDRIEDLHEIGAIDNAKFDVPGVVRPLAKKKRRVVEVSDSHPAYQFTGSTWGHISSVSDPSVLPKSESVEDEDLTELDTFGGVLRSSIDDPVQAFLKVRGSASELSSGLESRWAAKTSPLSMLCLFDGHRQTVVGYRAAQETSYLEARQEARAFEFQSCNILLATNCSCRRGWIPQLLQKENIELRQVVVDECGTSPEPETLCPLTLSKAVQRVVLVGDYRQLRPVVKNRDAGSLGLACSLFERLSTGAGGLEDRDAASKHLPDVSDLQDLPPDRAQLVFQAFCALRGSSSCSLQAEDMQVFAERTGWEGTDSEWREEFKVLCSELGVESVDLKSFARLVEDRSEKGCFCSNEELEKLGGLATPSLGEQAVPPSQPTPSLQAPPSVLLRQQYRMHPSMNSFPSKQFYGGKVFSDKSTQDRPAGMLAHGYTGSPSPVLFWTSPPTFQEEVHEVATKDSSTRSKANVREAERCARLAAEIAARAGSKSVAVLSWYNAQVVELKSELRRLGAKGVHVGSVVTAQGSEWDYVLLSTVLSNGSGLTEAGQRLGCLADKHLLNVAVSRGRVGLVVLGSPEVLRLDRHWAAFLEHCKRLGGILQDGDSPGFSGRSPGPGVPAVLQQTSSQDPFRKVLEQYRQQKVQAAGSQQFYKQLAREPSQATSAASPCPYPAAEASELCIKLLPDGKGSTSDDRPPNECFRFQCDLVQKERRSIAPGCDSFSRPGFQAQLGHYAPQFAKKQSLMVILQAAKGHRGAACTRLAMQEFLTAYWPVLFAFATMALMSVVDYHECVWPPKLELTGMQAVQFMKAPVWLCTGLPTLALVPLLAGASSKYGLSLKDRTSLMWWHVNLFWFHTGCDVFSGYYQVMPVLTELYTRMSPAHSYPRWHPNRVHFDCAYALELFVEAPFAAWMMYLFLTQDHRRYLVELVALAIQFAGTVVYYIPGIMRLEHACWLSWADKACGSVWMIGVLGSVGMVTARSTPELLRLSSKAFPLAADIDLRALGRAMGTKRKQSPTDEMHEAELAASKLQESQGGGPVTAADRTLEPWELEDAW</sequence>
<feature type="transmembrane region" description="Helical" evidence="8">
    <location>
        <begin position="1599"/>
        <end position="1619"/>
    </location>
</feature>
<keyword evidence="6" id="KW-0175">Coiled coil</keyword>